<dbReference type="Pfam" id="PF16865">
    <property type="entry name" value="GST_C_5"/>
    <property type="match status" value="1"/>
</dbReference>
<dbReference type="InParanoid" id="A0A165II81"/>
<dbReference type="InterPro" id="IPR040079">
    <property type="entry name" value="Glutathione_S-Trfase"/>
</dbReference>
<dbReference type="InterPro" id="IPR004045">
    <property type="entry name" value="Glutathione_S-Trfase_N"/>
</dbReference>
<dbReference type="PROSITE" id="PS50404">
    <property type="entry name" value="GST_NTER"/>
    <property type="match status" value="1"/>
</dbReference>
<dbReference type="SFLD" id="SFLDG00358">
    <property type="entry name" value="Main_(cytGST)"/>
    <property type="match status" value="1"/>
</dbReference>
<evidence type="ECO:0000259" key="1">
    <source>
        <dbReference type="PROSITE" id="PS50404"/>
    </source>
</evidence>
<evidence type="ECO:0000259" key="2">
    <source>
        <dbReference type="PROSITE" id="PS50405"/>
    </source>
</evidence>
<dbReference type="InterPro" id="IPR041695">
    <property type="entry name" value="GST_C_5"/>
</dbReference>
<gene>
    <name evidence="3" type="ORF">EXIGLDRAFT_45372</name>
</gene>
<dbReference type="SUPFAM" id="SSF47616">
    <property type="entry name" value="GST C-terminal domain-like"/>
    <property type="match status" value="1"/>
</dbReference>
<dbReference type="OrthoDB" id="202840at2759"/>
<dbReference type="Pfam" id="PF13417">
    <property type="entry name" value="GST_N_3"/>
    <property type="match status" value="1"/>
</dbReference>
<evidence type="ECO:0008006" key="5">
    <source>
        <dbReference type="Google" id="ProtNLM"/>
    </source>
</evidence>
<dbReference type="PANTHER" id="PTHR43968:SF8">
    <property type="entry name" value="S-TRANSFERASE, PUTATIVE (AFU_ORTHOLOGUE AFUA_2G00590)-RELATED"/>
    <property type="match status" value="1"/>
</dbReference>
<organism evidence="3 4">
    <name type="scientific">Exidia glandulosa HHB12029</name>
    <dbReference type="NCBI Taxonomy" id="1314781"/>
    <lineage>
        <taxon>Eukaryota</taxon>
        <taxon>Fungi</taxon>
        <taxon>Dikarya</taxon>
        <taxon>Basidiomycota</taxon>
        <taxon>Agaricomycotina</taxon>
        <taxon>Agaricomycetes</taxon>
        <taxon>Auriculariales</taxon>
        <taxon>Exidiaceae</taxon>
        <taxon>Exidia</taxon>
    </lineage>
</organism>
<protein>
    <recommendedName>
        <fullName evidence="5">Glutathione S-transferase</fullName>
    </recommendedName>
</protein>
<dbReference type="GO" id="GO:0005737">
    <property type="term" value="C:cytoplasm"/>
    <property type="evidence" value="ECO:0007669"/>
    <property type="project" value="TreeGrafter"/>
</dbReference>
<dbReference type="Gene3D" id="1.20.1050.10">
    <property type="match status" value="1"/>
</dbReference>
<dbReference type="PANTHER" id="PTHR43968">
    <property type="match status" value="1"/>
</dbReference>
<name>A0A165II81_EXIGL</name>
<dbReference type="STRING" id="1314781.A0A165II81"/>
<dbReference type="EMBL" id="KV425990">
    <property type="protein sequence ID" value="KZV93436.1"/>
    <property type="molecule type" value="Genomic_DNA"/>
</dbReference>
<keyword evidence="4" id="KW-1185">Reference proteome</keyword>
<dbReference type="PROSITE" id="PS50405">
    <property type="entry name" value="GST_CTER"/>
    <property type="match status" value="1"/>
</dbReference>
<proteinExistence type="predicted"/>
<accession>A0A165II81</accession>
<dbReference type="InterPro" id="IPR036282">
    <property type="entry name" value="Glutathione-S-Trfase_C_sf"/>
</dbReference>
<dbReference type="InterPro" id="IPR036249">
    <property type="entry name" value="Thioredoxin-like_sf"/>
</dbReference>
<feature type="domain" description="GST N-terminal" evidence="1">
    <location>
        <begin position="3"/>
        <end position="84"/>
    </location>
</feature>
<dbReference type="SFLD" id="SFLDS00019">
    <property type="entry name" value="Glutathione_Transferase_(cytos"/>
    <property type="match status" value="1"/>
</dbReference>
<dbReference type="InterPro" id="IPR050983">
    <property type="entry name" value="GST_Omega/HSP26"/>
</dbReference>
<dbReference type="SUPFAM" id="SSF52833">
    <property type="entry name" value="Thioredoxin-like"/>
    <property type="match status" value="1"/>
</dbReference>
<dbReference type="Gene3D" id="3.40.30.10">
    <property type="entry name" value="Glutaredoxin"/>
    <property type="match status" value="1"/>
</dbReference>
<evidence type="ECO:0000313" key="4">
    <source>
        <dbReference type="Proteomes" id="UP000077266"/>
    </source>
</evidence>
<reference evidence="3 4" key="1">
    <citation type="journal article" date="2016" name="Mol. Biol. Evol.">
        <title>Comparative Genomics of Early-Diverging Mushroom-Forming Fungi Provides Insights into the Origins of Lignocellulose Decay Capabilities.</title>
        <authorList>
            <person name="Nagy L.G."/>
            <person name="Riley R."/>
            <person name="Tritt A."/>
            <person name="Adam C."/>
            <person name="Daum C."/>
            <person name="Floudas D."/>
            <person name="Sun H."/>
            <person name="Yadav J.S."/>
            <person name="Pangilinan J."/>
            <person name="Larsson K.H."/>
            <person name="Matsuura K."/>
            <person name="Barry K."/>
            <person name="Labutti K."/>
            <person name="Kuo R."/>
            <person name="Ohm R.A."/>
            <person name="Bhattacharya S.S."/>
            <person name="Shirouzu T."/>
            <person name="Yoshinaga Y."/>
            <person name="Martin F.M."/>
            <person name="Grigoriev I.V."/>
            <person name="Hibbett D.S."/>
        </authorList>
    </citation>
    <scope>NUCLEOTIDE SEQUENCE [LARGE SCALE GENOMIC DNA]</scope>
    <source>
        <strain evidence="3 4">HHB12029</strain>
    </source>
</reference>
<dbReference type="InterPro" id="IPR010987">
    <property type="entry name" value="Glutathione-S-Trfase_C-like"/>
</dbReference>
<dbReference type="AlphaFoldDB" id="A0A165II81"/>
<sequence>MPDQITLYSADICPWAQRTRIALKEVNADYTEYKIDLQNKPEWYAPKINPASKVPADQPSPESVKIPESAITVEFIADLFPNTILPADPVQRAQIRYFVDTFVSKVIAPYHSFVSQGEKSDELLKGIETVQDLIPAPGPFFLGDKYSAAEILIAPFLGRFKILVESDIGGFETAEGKRVLNTLTQDAKFAKFAKYWEAVVSRPSVKETLPVDLIKEYAQKRFGANKKSTN</sequence>
<feature type="domain" description="GST C-terminal" evidence="2">
    <location>
        <begin position="88"/>
        <end position="222"/>
    </location>
</feature>
<evidence type="ECO:0000313" key="3">
    <source>
        <dbReference type="EMBL" id="KZV93436.1"/>
    </source>
</evidence>
<dbReference type="Proteomes" id="UP000077266">
    <property type="component" value="Unassembled WGS sequence"/>
</dbReference>